<evidence type="ECO:0000256" key="2">
    <source>
        <dbReference type="ARBA" id="ARBA00012513"/>
    </source>
</evidence>
<dbReference type="GO" id="GO:0005886">
    <property type="term" value="C:plasma membrane"/>
    <property type="evidence" value="ECO:0007669"/>
    <property type="project" value="UniProtKB-SubCell"/>
</dbReference>
<dbReference type="PROSITE" id="PS00107">
    <property type="entry name" value="PROTEIN_KINASE_ATP"/>
    <property type="match status" value="1"/>
</dbReference>
<evidence type="ECO:0000256" key="15">
    <source>
        <dbReference type="ARBA" id="ARBA00023170"/>
    </source>
</evidence>
<dbReference type="InterPro" id="IPR011009">
    <property type="entry name" value="Kinase-like_dom_sf"/>
</dbReference>
<evidence type="ECO:0000256" key="17">
    <source>
        <dbReference type="ARBA" id="ARBA00048679"/>
    </source>
</evidence>
<keyword evidence="4" id="KW-0597">Phosphoprotein</keyword>
<evidence type="ECO:0000256" key="8">
    <source>
        <dbReference type="ARBA" id="ARBA00022729"/>
    </source>
</evidence>
<evidence type="ECO:0000313" key="22">
    <source>
        <dbReference type="EnsemblPlants" id="HORVU.MOREX.r3.1HG0077980.1"/>
    </source>
</evidence>
<dbReference type="SMR" id="A0A8I6WL32"/>
<evidence type="ECO:0000256" key="6">
    <source>
        <dbReference type="ARBA" id="ARBA00022679"/>
    </source>
</evidence>
<dbReference type="PROSITE" id="PS50011">
    <property type="entry name" value="PROTEIN_KINASE_DOM"/>
    <property type="match status" value="1"/>
</dbReference>
<dbReference type="GO" id="GO:0005524">
    <property type="term" value="F:ATP binding"/>
    <property type="evidence" value="ECO:0007669"/>
    <property type="project" value="UniProtKB-UniRule"/>
</dbReference>
<feature type="chain" id="PRO_5035299934" description="non-specific serine/threonine protein kinase" evidence="20">
    <location>
        <begin position="32"/>
        <end position="947"/>
    </location>
</feature>
<evidence type="ECO:0000256" key="20">
    <source>
        <dbReference type="SAM" id="SignalP"/>
    </source>
</evidence>
<evidence type="ECO:0000256" key="18">
    <source>
        <dbReference type="PROSITE-ProRule" id="PRU10141"/>
    </source>
</evidence>
<keyword evidence="3" id="KW-0723">Serine/threonine-protein kinase</keyword>
<keyword evidence="15" id="KW-0675">Receptor</keyword>
<evidence type="ECO:0000256" key="3">
    <source>
        <dbReference type="ARBA" id="ARBA00022527"/>
    </source>
</evidence>
<dbReference type="Proteomes" id="UP000011116">
    <property type="component" value="Chromosome 1H"/>
</dbReference>
<keyword evidence="14 19" id="KW-0472">Membrane</keyword>
<dbReference type="Gramene" id="HORVU.MOREX.r3.1HG0077980.1">
    <property type="protein sequence ID" value="HORVU.MOREX.r3.1HG0077980.1"/>
    <property type="gene ID" value="HORVU.MOREX.r3.1HG0077980"/>
</dbReference>
<dbReference type="InterPro" id="IPR001611">
    <property type="entry name" value="Leu-rich_rpt"/>
</dbReference>
<dbReference type="Gramene" id="HORVU.MOREX.r2.1HG0063370.1">
    <property type="protein sequence ID" value="HORVU.MOREX.r2.1HG0063370.1"/>
    <property type="gene ID" value="HORVU.MOREX.r2.1HG0063370"/>
</dbReference>
<dbReference type="Gene3D" id="3.30.200.20">
    <property type="entry name" value="Phosphorylase Kinase, domain 1"/>
    <property type="match status" value="1"/>
</dbReference>
<keyword evidence="6" id="KW-0808">Transferase</keyword>
<dbReference type="AlphaFoldDB" id="A0A8I6WL32"/>
<dbReference type="InterPro" id="IPR001245">
    <property type="entry name" value="Ser-Thr/Tyr_kinase_cat_dom"/>
</dbReference>
<evidence type="ECO:0000256" key="12">
    <source>
        <dbReference type="ARBA" id="ARBA00022840"/>
    </source>
</evidence>
<evidence type="ECO:0000256" key="5">
    <source>
        <dbReference type="ARBA" id="ARBA00022614"/>
    </source>
</evidence>
<comment type="catalytic activity">
    <reaction evidence="17">
        <text>L-seryl-[protein] + ATP = O-phospho-L-seryl-[protein] + ADP + H(+)</text>
        <dbReference type="Rhea" id="RHEA:17989"/>
        <dbReference type="Rhea" id="RHEA-COMP:9863"/>
        <dbReference type="Rhea" id="RHEA-COMP:11604"/>
        <dbReference type="ChEBI" id="CHEBI:15378"/>
        <dbReference type="ChEBI" id="CHEBI:29999"/>
        <dbReference type="ChEBI" id="CHEBI:30616"/>
        <dbReference type="ChEBI" id="CHEBI:83421"/>
        <dbReference type="ChEBI" id="CHEBI:456216"/>
        <dbReference type="EC" id="2.7.11.1"/>
    </reaction>
</comment>
<dbReference type="Gene3D" id="1.10.510.10">
    <property type="entry name" value="Transferase(Phosphotransferase) domain 1"/>
    <property type="match status" value="1"/>
</dbReference>
<feature type="domain" description="Protein kinase" evidence="21">
    <location>
        <begin position="609"/>
        <end position="884"/>
    </location>
</feature>
<protein>
    <recommendedName>
        <fullName evidence="2">non-specific serine/threonine protein kinase</fullName>
        <ecNumber evidence="2">2.7.11.1</ecNumber>
    </recommendedName>
</protein>
<dbReference type="InterPro" id="IPR008271">
    <property type="entry name" value="Ser/Thr_kinase_AS"/>
</dbReference>
<dbReference type="EnsemblPlants" id="HORVU.MOREX.r3.1HG0077980.1">
    <property type="protein sequence ID" value="HORVU.MOREX.r3.1HG0077980.1"/>
    <property type="gene ID" value="HORVU.MOREX.r3.1HG0077980"/>
</dbReference>
<keyword evidence="7 19" id="KW-0812">Transmembrane</keyword>
<evidence type="ECO:0000256" key="14">
    <source>
        <dbReference type="ARBA" id="ARBA00023136"/>
    </source>
</evidence>
<dbReference type="InterPro" id="IPR024788">
    <property type="entry name" value="Malectin-like_Carb-bd_dom"/>
</dbReference>
<dbReference type="Pfam" id="PF07714">
    <property type="entry name" value="PK_Tyr_Ser-Thr"/>
    <property type="match status" value="1"/>
</dbReference>
<dbReference type="InterPro" id="IPR032675">
    <property type="entry name" value="LRR_dom_sf"/>
</dbReference>
<accession>A0A8I6WL32</accession>
<keyword evidence="13 19" id="KW-1133">Transmembrane helix</keyword>
<dbReference type="InterPro" id="IPR000719">
    <property type="entry name" value="Prot_kinase_dom"/>
</dbReference>
<evidence type="ECO:0000256" key="16">
    <source>
        <dbReference type="ARBA" id="ARBA00047899"/>
    </source>
</evidence>
<dbReference type="PANTHER" id="PTHR45631">
    <property type="entry name" value="OS07G0107800 PROTEIN-RELATED"/>
    <property type="match status" value="1"/>
</dbReference>
<dbReference type="SMART" id="SM00220">
    <property type="entry name" value="S_TKc"/>
    <property type="match status" value="1"/>
</dbReference>
<dbReference type="FunFam" id="3.30.200.20:FF:000039">
    <property type="entry name" value="receptor-like protein kinase FERONIA"/>
    <property type="match status" value="1"/>
</dbReference>
<dbReference type="PROSITE" id="PS00108">
    <property type="entry name" value="PROTEIN_KINASE_ST"/>
    <property type="match status" value="1"/>
</dbReference>
<dbReference type="Gene3D" id="3.80.10.10">
    <property type="entry name" value="Ribonuclease Inhibitor"/>
    <property type="match status" value="1"/>
</dbReference>
<dbReference type="GO" id="GO:0004674">
    <property type="term" value="F:protein serine/threonine kinase activity"/>
    <property type="evidence" value="ECO:0007669"/>
    <property type="project" value="UniProtKB-KW"/>
</dbReference>
<evidence type="ECO:0000256" key="7">
    <source>
        <dbReference type="ARBA" id="ARBA00022692"/>
    </source>
</evidence>
<keyword evidence="12 18" id="KW-0067">ATP-binding</keyword>
<evidence type="ECO:0000256" key="19">
    <source>
        <dbReference type="SAM" id="Phobius"/>
    </source>
</evidence>
<dbReference type="PANTHER" id="PTHR45631:SF217">
    <property type="entry name" value="PROTEIN KINASE DOMAIN-CONTAINING PROTEIN"/>
    <property type="match status" value="1"/>
</dbReference>
<feature type="binding site" evidence="18">
    <location>
        <position position="637"/>
    </location>
    <ligand>
        <name>ATP</name>
        <dbReference type="ChEBI" id="CHEBI:30616"/>
    </ligand>
</feature>
<evidence type="ECO:0000256" key="11">
    <source>
        <dbReference type="ARBA" id="ARBA00022777"/>
    </source>
</evidence>
<dbReference type="InterPro" id="IPR017441">
    <property type="entry name" value="Protein_kinase_ATP_BS"/>
</dbReference>
<keyword evidence="10 18" id="KW-0547">Nucleotide-binding</keyword>
<keyword evidence="23" id="KW-1185">Reference proteome</keyword>
<evidence type="ECO:0000256" key="13">
    <source>
        <dbReference type="ARBA" id="ARBA00022989"/>
    </source>
</evidence>
<evidence type="ECO:0000256" key="4">
    <source>
        <dbReference type="ARBA" id="ARBA00022553"/>
    </source>
</evidence>
<proteinExistence type="predicted"/>
<keyword evidence="11" id="KW-0418">Kinase</keyword>
<evidence type="ECO:0000259" key="21">
    <source>
        <dbReference type="PROSITE" id="PS50011"/>
    </source>
</evidence>
<feature type="signal peptide" evidence="20">
    <location>
        <begin position="1"/>
        <end position="31"/>
    </location>
</feature>
<evidence type="ECO:0000256" key="10">
    <source>
        <dbReference type="ARBA" id="ARBA00022741"/>
    </source>
</evidence>
<name>A0A8I6WL32_HORVV</name>
<dbReference type="FunFam" id="1.10.510.10:FF:000146">
    <property type="entry name" value="LRR receptor-like serine/threonine-protein kinase IOS1"/>
    <property type="match status" value="1"/>
</dbReference>
<reference evidence="23" key="1">
    <citation type="journal article" date="2012" name="Nature">
        <title>A physical, genetic and functional sequence assembly of the barley genome.</title>
        <authorList>
            <consortium name="The International Barley Genome Sequencing Consortium"/>
            <person name="Mayer K.F."/>
            <person name="Waugh R."/>
            <person name="Brown J.W."/>
            <person name="Schulman A."/>
            <person name="Langridge P."/>
            <person name="Platzer M."/>
            <person name="Fincher G.B."/>
            <person name="Muehlbauer G.J."/>
            <person name="Sato K."/>
            <person name="Close T.J."/>
            <person name="Wise R.P."/>
            <person name="Stein N."/>
        </authorList>
    </citation>
    <scope>NUCLEOTIDE SEQUENCE [LARGE SCALE GENOMIC DNA]</scope>
    <source>
        <strain evidence="23">cv. Morex</strain>
    </source>
</reference>
<dbReference type="EC" id="2.7.11.1" evidence="2"/>
<sequence length="947" mass="104064">MEQSTHGATAARSWFLLLSLATTAGVLRVRGQSTGFVSIDCGLSEQSGYVDDVTKLPYSSDAAFTNAGSNHNVSAEHVKPSSIKRYLSVRSFPDTGTASRSCYTFPSIVPGSKCLLRATFMYGNYDGLNKLPVLDLYLDVNFWKTVNISKADSVHTAEVIAVIPSDTVQVCLVDIGLGTPFISGLDLRPLKNTLYPQVNSSQGLVLLDRSNFGASDLIVRHPDDPYDREWFPWSNLTKWRVISTKEKVRLRPEDAADVHFDAPSVVMQTAITPINASEKINFSWDAEPNYVHPTPRYTSVLYFSELEPLPRNAMRMFSVTINGMLLTSRYTPQYLFSYAFYGIEHSYSSRYDFTIQATTTSLTLPPTINAAEFFSVISTAKLGTDAQDVSAINAIKTKYQVKKNWVSDPCAPKTFAWDGLNCSYPTSSSPRITSINMSFGGLSGDISSYFANFKAMQHLDLSYNKLTGSIPYALAQLPSLVELDLTGNQLSGSIPFELLKRKADGSLTLRYNNNPKLCDQENSCQSTEKKNSTVTIYIAALVVAGVVIGLLLLLLLLGVIKNKALVKRHGKPENEADDLQSHSKNSDGCGLLQLDNRWFTYLELGIITNNFQRVIGRGGFGVVYDGFLEDGTRVAVKLRSQSSNQGVEEFLTEARNLTKIHHKNLVSLIGYCKDGDYLALVYEHMPEGNLQDKLRGGDGNIGCLTWKQRLCIALESAQGLEYLHNACSPPFLHRDVKTSNILLNGNLKAKVADFGLLKAFNNDDDTHVSTARVVGTYGYLAPEYASAMQLTKKSDVYSFGVVLLEVITGRPPILQTPEPTNIIEWAGQRLGQGNIEDVVDMHMHGDYDVNSVWKTADVALRCTAQVPTQRPTMTAVVAHLEECLDLEGSRFAGDINGNLNSSSSGGESNTSYNYYGADHYTDISPSNNTLDMGHNFGSGVATSPATR</sequence>
<reference evidence="22" key="2">
    <citation type="submission" date="2020-10" db="EMBL/GenBank/DDBJ databases">
        <authorList>
            <person name="Scholz U."/>
            <person name="Mascher M."/>
            <person name="Fiebig A."/>
        </authorList>
    </citation>
    <scope>NUCLEOTIDE SEQUENCE [LARGE SCALE GENOMIC DNA]</scope>
    <source>
        <strain evidence="22">cv. Morex</strain>
    </source>
</reference>
<reference evidence="22" key="3">
    <citation type="submission" date="2022-01" db="UniProtKB">
        <authorList>
            <consortium name="EnsemblPlants"/>
        </authorList>
    </citation>
    <scope>IDENTIFICATION</scope>
    <source>
        <strain evidence="22">subsp. vulgare</strain>
    </source>
</reference>
<evidence type="ECO:0000256" key="9">
    <source>
        <dbReference type="ARBA" id="ARBA00022737"/>
    </source>
</evidence>
<dbReference type="SUPFAM" id="SSF52058">
    <property type="entry name" value="L domain-like"/>
    <property type="match status" value="1"/>
</dbReference>
<dbReference type="FunFam" id="3.80.10.10:FF:000129">
    <property type="entry name" value="Leucine-rich repeat receptor-like kinase"/>
    <property type="match status" value="1"/>
</dbReference>
<evidence type="ECO:0000313" key="23">
    <source>
        <dbReference type="Proteomes" id="UP000011116"/>
    </source>
</evidence>
<comment type="subcellular location">
    <subcellularLocation>
        <location evidence="1">Cell membrane</location>
        <topology evidence="1">Single-pass membrane protein</topology>
    </subcellularLocation>
</comment>
<dbReference type="SUPFAM" id="SSF56112">
    <property type="entry name" value="Protein kinase-like (PK-like)"/>
    <property type="match status" value="1"/>
</dbReference>
<dbReference type="Pfam" id="PF13855">
    <property type="entry name" value="LRR_8"/>
    <property type="match status" value="1"/>
</dbReference>
<keyword evidence="5" id="KW-0433">Leucine-rich repeat</keyword>
<keyword evidence="8 20" id="KW-0732">Signal</keyword>
<evidence type="ECO:0000256" key="1">
    <source>
        <dbReference type="ARBA" id="ARBA00004162"/>
    </source>
</evidence>
<comment type="catalytic activity">
    <reaction evidence="16">
        <text>L-threonyl-[protein] + ATP = O-phospho-L-threonyl-[protein] + ADP + H(+)</text>
        <dbReference type="Rhea" id="RHEA:46608"/>
        <dbReference type="Rhea" id="RHEA-COMP:11060"/>
        <dbReference type="Rhea" id="RHEA-COMP:11605"/>
        <dbReference type="ChEBI" id="CHEBI:15378"/>
        <dbReference type="ChEBI" id="CHEBI:30013"/>
        <dbReference type="ChEBI" id="CHEBI:30616"/>
        <dbReference type="ChEBI" id="CHEBI:61977"/>
        <dbReference type="ChEBI" id="CHEBI:456216"/>
        <dbReference type="EC" id="2.7.11.1"/>
    </reaction>
</comment>
<feature type="transmembrane region" description="Helical" evidence="19">
    <location>
        <begin position="534"/>
        <end position="560"/>
    </location>
</feature>
<dbReference type="Pfam" id="PF12819">
    <property type="entry name" value="Malectin_like"/>
    <property type="match status" value="1"/>
</dbReference>
<organism evidence="22 23">
    <name type="scientific">Hordeum vulgare subsp. vulgare</name>
    <name type="common">Domesticated barley</name>
    <dbReference type="NCBI Taxonomy" id="112509"/>
    <lineage>
        <taxon>Eukaryota</taxon>
        <taxon>Viridiplantae</taxon>
        <taxon>Streptophyta</taxon>
        <taxon>Embryophyta</taxon>
        <taxon>Tracheophyta</taxon>
        <taxon>Spermatophyta</taxon>
        <taxon>Magnoliopsida</taxon>
        <taxon>Liliopsida</taxon>
        <taxon>Poales</taxon>
        <taxon>Poaceae</taxon>
        <taxon>BOP clade</taxon>
        <taxon>Pooideae</taxon>
        <taxon>Triticodae</taxon>
        <taxon>Triticeae</taxon>
        <taxon>Hordeinae</taxon>
        <taxon>Hordeum</taxon>
    </lineage>
</organism>
<keyword evidence="9" id="KW-0677">Repeat</keyword>
<dbReference type="CDD" id="cd14066">
    <property type="entry name" value="STKc_IRAK"/>
    <property type="match status" value="1"/>
</dbReference>